<feature type="transmembrane region" description="Helical" evidence="6">
    <location>
        <begin position="144"/>
        <end position="168"/>
    </location>
</feature>
<sequence length="434" mass="46111">MAVLADLRSLLVHDGFRRLFRVRLISQSGDGMFQVGLATLYFFNPTTMTTAAGVAAAFTVLLLPFTIVGPFVGPLLDRWSRQAVLFWGNAIRALLCLILAALMFTGAGFLPVSVLALITLGINRFLLSALSAGLPHVVPRRQLIMANSIVPTIGAVATAVGAALGFVINRLTPEGAARDASALVVAALLLLGAVWAAARLGYRELGPDDRAEVPLGSQVMAVFEELWLGARYLAMRGTPAHALVVMAVHRFLYGVNFIALLLISRNLLTDPADPDAGLAMFALLAGLSLAGNGSAIVLTPIAHERMRPWQWIVACLGISTLSQAILLATPTLPWIAVAAVLMGLGVQGAKIAVDTIVQRDVVDGYRGRAFALYDMLYNAAFVGAAALAALILPDTGWSRISFASLVLLYLLLAAWYTHATRRLSGMPRPIAQPG</sequence>
<feature type="transmembrane region" description="Helical" evidence="6">
    <location>
        <begin position="397"/>
        <end position="416"/>
    </location>
</feature>
<keyword evidence="3 6" id="KW-0812">Transmembrane</keyword>
<dbReference type="GO" id="GO:0005886">
    <property type="term" value="C:plasma membrane"/>
    <property type="evidence" value="ECO:0007669"/>
    <property type="project" value="UniProtKB-SubCell"/>
</dbReference>
<protein>
    <submittedName>
        <fullName evidence="8">MFS transporter</fullName>
    </submittedName>
</protein>
<dbReference type="Pfam" id="PF07690">
    <property type="entry name" value="MFS_1"/>
    <property type="match status" value="1"/>
</dbReference>
<dbReference type="PANTHER" id="PTHR23513:SF17">
    <property type="entry name" value="MEMBRANE PROTEIN"/>
    <property type="match status" value="1"/>
</dbReference>
<dbReference type="InterPro" id="IPR036259">
    <property type="entry name" value="MFS_trans_sf"/>
</dbReference>
<keyword evidence="5 6" id="KW-0472">Membrane</keyword>
<evidence type="ECO:0000313" key="9">
    <source>
        <dbReference type="Proteomes" id="UP000270021"/>
    </source>
</evidence>
<feature type="transmembrane region" description="Helical" evidence="6">
    <location>
        <begin position="180"/>
        <end position="202"/>
    </location>
</feature>
<proteinExistence type="predicted"/>
<evidence type="ECO:0000256" key="4">
    <source>
        <dbReference type="ARBA" id="ARBA00022989"/>
    </source>
</evidence>
<dbReference type="EMBL" id="CP034438">
    <property type="protein sequence ID" value="AZN30289.1"/>
    <property type="molecule type" value="Genomic_DNA"/>
</dbReference>
<accession>A0A3Q8WUL8</accession>
<feature type="transmembrane region" description="Helical" evidence="6">
    <location>
        <begin position="334"/>
        <end position="357"/>
    </location>
</feature>
<keyword evidence="2" id="KW-1003">Cell membrane</keyword>
<evidence type="ECO:0000256" key="6">
    <source>
        <dbReference type="SAM" id="Phobius"/>
    </source>
</evidence>
<evidence type="ECO:0000256" key="2">
    <source>
        <dbReference type="ARBA" id="ARBA00022475"/>
    </source>
</evidence>
<gene>
    <name evidence="8" type="ORF">EJO69_08185</name>
</gene>
<evidence type="ECO:0000256" key="3">
    <source>
        <dbReference type="ARBA" id="ARBA00022692"/>
    </source>
</evidence>
<dbReference type="KEGG" id="fsl:EJO69_08185"/>
<dbReference type="InterPro" id="IPR011701">
    <property type="entry name" value="MFS"/>
</dbReference>
<dbReference type="Gene3D" id="1.20.1250.20">
    <property type="entry name" value="MFS general substrate transporter like domains"/>
    <property type="match status" value="1"/>
</dbReference>
<name>A0A3Q8WUL8_9ACTO</name>
<feature type="transmembrane region" description="Helical" evidence="6">
    <location>
        <begin position="110"/>
        <end position="132"/>
    </location>
</feature>
<feature type="domain" description="Major facilitator superfamily (MFS) profile" evidence="7">
    <location>
        <begin position="242"/>
        <end position="434"/>
    </location>
</feature>
<reference evidence="8 9" key="1">
    <citation type="submission" date="2018-12" db="EMBL/GenBank/DDBJ databases">
        <title>Complete genome sequence of Flaviflexus salsibiostraticola KCTC 33148.</title>
        <authorList>
            <person name="Bae J.-W."/>
        </authorList>
    </citation>
    <scope>NUCLEOTIDE SEQUENCE [LARGE SCALE GENOMIC DNA]</scope>
    <source>
        <strain evidence="8 9">KCTC 33148</strain>
    </source>
</reference>
<feature type="transmembrane region" description="Helical" evidence="6">
    <location>
        <begin position="84"/>
        <end position="104"/>
    </location>
</feature>
<dbReference type="PANTHER" id="PTHR23513">
    <property type="entry name" value="INTEGRAL MEMBRANE EFFLUX PROTEIN-RELATED"/>
    <property type="match status" value="1"/>
</dbReference>
<dbReference type="InterPro" id="IPR020846">
    <property type="entry name" value="MFS_dom"/>
</dbReference>
<evidence type="ECO:0000256" key="5">
    <source>
        <dbReference type="ARBA" id="ARBA00023136"/>
    </source>
</evidence>
<dbReference type="RefSeq" id="WP_126040898.1">
    <property type="nucleotide sequence ID" value="NZ_CP034438.1"/>
</dbReference>
<comment type="subcellular location">
    <subcellularLocation>
        <location evidence="1">Cell membrane</location>
        <topology evidence="1">Multi-pass membrane protein</topology>
    </subcellularLocation>
</comment>
<evidence type="ECO:0000313" key="8">
    <source>
        <dbReference type="EMBL" id="AZN30289.1"/>
    </source>
</evidence>
<organism evidence="8 9">
    <name type="scientific">Flaviflexus salsibiostraticola</name>
    <dbReference type="NCBI Taxonomy" id="1282737"/>
    <lineage>
        <taxon>Bacteria</taxon>
        <taxon>Bacillati</taxon>
        <taxon>Actinomycetota</taxon>
        <taxon>Actinomycetes</taxon>
        <taxon>Actinomycetales</taxon>
        <taxon>Actinomycetaceae</taxon>
        <taxon>Flaviflexus</taxon>
    </lineage>
</organism>
<keyword evidence="4 6" id="KW-1133">Transmembrane helix</keyword>
<dbReference type="SUPFAM" id="SSF103473">
    <property type="entry name" value="MFS general substrate transporter"/>
    <property type="match status" value="1"/>
</dbReference>
<evidence type="ECO:0000259" key="7">
    <source>
        <dbReference type="PROSITE" id="PS50850"/>
    </source>
</evidence>
<feature type="transmembrane region" description="Helical" evidence="6">
    <location>
        <begin position="49"/>
        <end position="72"/>
    </location>
</feature>
<evidence type="ECO:0000256" key="1">
    <source>
        <dbReference type="ARBA" id="ARBA00004651"/>
    </source>
</evidence>
<feature type="transmembrane region" description="Helical" evidence="6">
    <location>
        <begin position="276"/>
        <end position="299"/>
    </location>
</feature>
<feature type="transmembrane region" description="Helical" evidence="6">
    <location>
        <begin position="240"/>
        <end position="264"/>
    </location>
</feature>
<feature type="transmembrane region" description="Helical" evidence="6">
    <location>
        <begin position="369"/>
        <end position="391"/>
    </location>
</feature>
<dbReference type="Proteomes" id="UP000270021">
    <property type="component" value="Chromosome"/>
</dbReference>
<keyword evidence="9" id="KW-1185">Reference proteome</keyword>
<dbReference type="OrthoDB" id="3688258at2"/>
<feature type="transmembrane region" description="Helical" evidence="6">
    <location>
        <begin position="311"/>
        <end position="328"/>
    </location>
</feature>
<dbReference type="GO" id="GO:0022857">
    <property type="term" value="F:transmembrane transporter activity"/>
    <property type="evidence" value="ECO:0007669"/>
    <property type="project" value="InterPro"/>
</dbReference>
<dbReference type="AlphaFoldDB" id="A0A3Q8WUL8"/>
<dbReference type="PROSITE" id="PS50850">
    <property type="entry name" value="MFS"/>
    <property type="match status" value="1"/>
</dbReference>